<evidence type="ECO:0000313" key="2">
    <source>
        <dbReference type="EMBL" id="RHN81556.1"/>
    </source>
</evidence>
<gene>
    <name evidence="2" type="ORF">MtrunA17_Chr1g0200451</name>
</gene>
<name>I3SKW4_MEDTR</name>
<dbReference type="Gramene" id="rna5621">
    <property type="protein sequence ID" value="RHN81556.1"/>
    <property type="gene ID" value="gene5621"/>
</dbReference>
<reference evidence="2" key="2">
    <citation type="journal article" date="2018" name="Nat. Plants">
        <title>Whole-genome landscape of Medicago truncatula symbiotic genes.</title>
        <authorList>
            <person name="Pecrix Y."/>
            <person name="Gamas P."/>
            <person name="Carrere S."/>
        </authorList>
    </citation>
    <scope>NUCLEOTIDE SEQUENCE</scope>
    <source>
        <tissue evidence="2">Leaves</tissue>
    </source>
</reference>
<reference evidence="1" key="1">
    <citation type="submission" date="2012-05" db="EMBL/GenBank/DDBJ databases">
        <authorList>
            <person name="Krishnakumar V."/>
            <person name="Cheung F."/>
            <person name="Xiao Y."/>
            <person name="Chan A."/>
            <person name="Moskal W.A."/>
            <person name="Town C.D."/>
        </authorList>
    </citation>
    <scope>NUCLEOTIDE SEQUENCE</scope>
</reference>
<proteinExistence type="evidence at transcript level"/>
<accession>I3SKW4</accession>
<dbReference type="EMBL" id="BT141112">
    <property type="protein sequence ID" value="AFK40906.1"/>
    <property type="molecule type" value="mRNA"/>
</dbReference>
<organism evidence="1">
    <name type="scientific">Medicago truncatula</name>
    <name type="common">Barrel medic</name>
    <name type="synonym">Medicago tribuloides</name>
    <dbReference type="NCBI Taxonomy" id="3880"/>
    <lineage>
        <taxon>Eukaryota</taxon>
        <taxon>Viridiplantae</taxon>
        <taxon>Streptophyta</taxon>
        <taxon>Embryophyta</taxon>
        <taxon>Tracheophyta</taxon>
        <taxon>Spermatophyta</taxon>
        <taxon>Magnoliopsida</taxon>
        <taxon>eudicotyledons</taxon>
        <taxon>Gunneridae</taxon>
        <taxon>Pentapetalae</taxon>
        <taxon>rosids</taxon>
        <taxon>fabids</taxon>
        <taxon>Fabales</taxon>
        <taxon>Fabaceae</taxon>
        <taxon>Papilionoideae</taxon>
        <taxon>50 kb inversion clade</taxon>
        <taxon>NPAAA clade</taxon>
        <taxon>Hologalegina</taxon>
        <taxon>IRL clade</taxon>
        <taxon>Trifolieae</taxon>
        <taxon>Medicago</taxon>
    </lineage>
</organism>
<protein>
    <submittedName>
        <fullName evidence="1">Uncharacterized protein</fullName>
    </submittedName>
</protein>
<dbReference type="EMBL" id="PSQE01000001">
    <property type="protein sequence ID" value="RHN81556.1"/>
    <property type="molecule type" value="Genomic_DNA"/>
</dbReference>
<dbReference type="AlphaFoldDB" id="I3SKW4"/>
<evidence type="ECO:0000313" key="1">
    <source>
        <dbReference type="EMBL" id="AFK40906.1"/>
    </source>
</evidence>
<dbReference type="Proteomes" id="UP000265566">
    <property type="component" value="Chromosome 1"/>
</dbReference>
<sequence length="74" mass="8308">MSALSDSTTTTLSPLESLSPSDLIHETILPSVIVELSAGMKISRILARTMMRFVVRYREVGVRRTTVEEERKDV</sequence>